<organism evidence="9 10">
    <name type="scientific">Fluctibacter corallii</name>
    <dbReference type="NCBI Taxonomy" id="2984329"/>
    <lineage>
        <taxon>Bacteria</taxon>
        <taxon>Pseudomonadati</taxon>
        <taxon>Pseudomonadota</taxon>
        <taxon>Gammaproteobacteria</taxon>
        <taxon>Alteromonadales</taxon>
        <taxon>Alteromonadaceae</taxon>
        <taxon>Fluctibacter</taxon>
    </lineage>
</organism>
<evidence type="ECO:0000256" key="3">
    <source>
        <dbReference type="ARBA" id="ARBA00022490"/>
    </source>
</evidence>
<dbReference type="NCBIfam" id="TIGR00087">
    <property type="entry name" value="surE"/>
    <property type="match status" value="1"/>
</dbReference>
<keyword evidence="4 7" id="KW-0479">Metal-binding</keyword>
<feature type="domain" description="Survival protein SurE-like phosphatase/nucleotidase" evidence="8">
    <location>
        <begin position="3"/>
        <end position="183"/>
    </location>
</feature>
<dbReference type="SUPFAM" id="SSF64167">
    <property type="entry name" value="SurE-like"/>
    <property type="match status" value="1"/>
</dbReference>
<keyword evidence="6 7" id="KW-0378">Hydrolase</keyword>
<dbReference type="Pfam" id="PF01975">
    <property type="entry name" value="SurE"/>
    <property type="match status" value="1"/>
</dbReference>
<dbReference type="NCBIfam" id="NF001489">
    <property type="entry name" value="PRK00346.1-3"/>
    <property type="match status" value="1"/>
</dbReference>
<feature type="binding site" evidence="7">
    <location>
        <position position="9"/>
    </location>
    <ligand>
        <name>a divalent metal cation</name>
        <dbReference type="ChEBI" id="CHEBI:60240"/>
    </ligand>
</feature>
<accession>A0ABT3A7G6</accession>
<evidence type="ECO:0000313" key="9">
    <source>
        <dbReference type="EMBL" id="MCV2884618.1"/>
    </source>
</evidence>
<proteinExistence type="inferred from homology"/>
<feature type="binding site" evidence="7">
    <location>
        <position position="91"/>
    </location>
    <ligand>
        <name>a divalent metal cation</name>
        <dbReference type="ChEBI" id="CHEBI:60240"/>
    </ligand>
</feature>
<evidence type="ECO:0000256" key="6">
    <source>
        <dbReference type="ARBA" id="ARBA00022801"/>
    </source>
</evidence>
<name>A0ABT3A7G6_9ALTE</name>
<dbReference type="Proteomes" id="UP001652504">
    <property type="component" value="Unassembled WGS sequence"/>
</dbReference>
<dbReference type="InterPro" id="IPR036523">
    <property type="entry name" value="SurE-like_sf"/>
</dbReference>
<comment type="function">
    <text evidence="7">Nucleotidase that shows phosphatase activity on nucleoside 5'-monophosphates.</text>
</comment>
<gene>
    <name evidence="7 9" type="primary">surE</name>
    <name evidence="9" type="ORF">OE749_07915</name>
</gene>
<dbReference type="EMBL" id="JAOWKX010000003">
    <property type="protein sequence ID" value="MCV2884618.1"/>
    <property type="molecule type" value="Genomic_DNA"/>
</dbReference>
<sequence length="257" mass="28086">MKILLSNDDGVFAEGLSCLHDELAKLHDVTVIAPDRNCSGASNALSLHQPLRIQKMKNDFYSVNGTPSDCVHVGINQFLEEDPQLVVSGINHGANLGDDVIYSGTVAAATEGRYMGLPAIAVSLASKRGEHFQTAAKVVCDMIEHLIAHPLPADQILNINVPDVPYEQLKGVEVTRQGRRHRAESMVKDTDPFGRDIYWYGPAGSEQDAGPGTDFHAIARGYASVTPLSVDMTAYKSLEAMQHWLKKKYNNSSNKEQ</sequence>
<protein>
    <recommendedName>
        <fullName evidence="7">5'-nucleotidase SurE</fullName>
        <ecNumber evidence="7">3.1.3.5</ecNumber>
    </recommendedName>
    <alternativeName>
        <fullName evidence="7">Nucleoside 5'-monophosphate phosphohydrolase</fullName>
    </alternativeName>
</protein>
<feature type="binding site" evidence="7">
    <location>
        <position position="8"/>
    </location>
    <ligand>
        <name>a divalent metal cation</name>
        <dbReference type="ChEBI" id="CHEBI:60240"/>
    </ligand>
</feature>
<evidence type="ECO:0000259" key="8">
    <source>
        <dbReference type="Pfam" id="PF01975"/>
    </source>
</evidence>
<comment type="similarity">
    <text evidence="2 7">Belongs to the SurE nucleotidase family.</text>
</comment>
<keyword evidence="10" id="KW-1185">Reference proteome</keyword>
<dbReference type="InterPro" id="IPR002828">
    <property type="entry name" value="SurE-like_Pase/nucleotidase"/>
</dbReference>
<evidence type="ECO:0000256" key="4">
    <source>
        <dbReference type="ARBA" id="ARBA00022723"/>
    </source>
</evidence>
<dbReference type="RefSeq" id="WP_263711896.1">
    <property type="nucleotide sequence ID" value="NZ_JAOWKX010000003.1"/>
</dbReference>
<feature type="binding site" evidence="7">
    <location>
        <position position="39"/>
    </location>
    <ligand>
        <name>a divalent metal cation</name>
        <dbReference type="ChEBI" id="CHEBI:60240"/>
    </ligand>
</feature>
<dbReference type="HAMAP" id="MF_00060">
    <property type="entry name" value="SurE"/>
    <property type="match status" value="1"/>
</dbReference>
<keyword evidence="5 7" id="KW-0547">Nucleotide-binding</keyword>
<reference evidence="9 10" key="1">
    <citation type="submission" date="2022-10" db="EMBL/GenBank/DDBJ databases">
        <title>Aestuariibacter sp. AA17 isolated from Montipora capitata coral fragment.</title>
        <authorList>
            <person name="Emsley S.A."/>
            <person name="Pfannmuller K.M."/>
            <person name="Loughran R.M."/>
            <person name="Shlafstein M."/>
            <person name="Papke E."/>
            <person name="Saw J.H."/>
            <person name="Ushijima B."/>
            <person name="Videau P."/>
        </authorList>
    </citation>
    <scope>NUCLEOTIDE SEQUENCE [LARGE SCALE GENOMIC DNA]</scope>
    <source>
        <strain evidence="9 10">AA17</strain>
    </source>
</reference>
<dbReference type="InterPro" id="IPR030048">
    <property type="entry name" value="SurE"/>
</dbReference>
<evidence type="ECO:0000256" key="5">
    <source>
        <dbReference type="ARBA" id="ARBA00022741"/>
    </source>
</evidence>
<dbReference type="PANTHER" id="PTHR30457">
    <property type="entry name" value="5'-NUCLEOTIDASE SURE"/>
    <property type="match status" value="1"/>
</dbReference>
<keyword evidence="3 7" id="KW-0963">Cytoplasm</keyword>
<comment type="cofactor">
    <cofactor evidence="7">
        <name>a divalent metal cation</name>
        <dbReference type="ChEBI" id="CHEBI:60240"/>
    </cofactor>
    <text evidence="7">Binds 1 divalent metal cation per subunit.</text>
</comment>
<dbReference type="EC" id="3.1.3.5" evidence="7"/>
<dbReference type="PANTHER" id="PTHR30457:SF12">
    <property type="entry name" value="5'_3'-NUCLEOTIDASE SURE"/>
    <property type="match status" value="1"/>
</dbReference>
<comment type="subcellular location">
    <subcellularLocation>
        <location evidence="7">Cytoplasm</location>
    </subcellularLocation>
</comment>
<evidence type="ECO:0000313" key="10">
    <source>
        <dbReference type="Proteomes" id="UP001652504"/>
    </source>
</evidence>
<evidence type="ECO:0000256" key="1">
    <source>
        <dbReference type="ARBA" id="ARBA00000815"/>
    </source>
</evidence>
<comment type="caution">
    <text evidence="9">The sequence shown here is derived from an EMBL/GenBank/DDBJ whole genome shotgun (WGS) entry which is preliminary data.</text>
</comment>
<dbReference type="GO" id="GO:0008254">
    <property type="term" value="F:3'-nucleotidase activity"/>
    <property type="evidence" value="ECO:0007669"/>
    <property type="project" value="UniProtKB-EC"/>
</dbReference>
<dbReference type="NCBIfam" id="NF001490">
    <property type="entry name" value="PRK00346.1-4"/>
    <property type="match status" value="1"/>
</dbReference>
<comment type="catalytic activity">
    <reaction evidence="1 7">
        <text>a ribonucleoside 5'-phosphate + H2O = a ribonucleoside + phosphate</text>
        <dbReference type="Rhea" id="RHEA:12484"/>
        <dbReference type="ChEBI" id="CHEBI:15377"/>
        <dbReference type="ChEBI" id="CHEBI:18254"/>
        <dbReference type="ChEBI" id="CHEBI:43474"/>
        <dbReference type="ChEBI" id="CHEBI:58043"/>
        <dbReference type="EC" id="3.1.3.5"/>
    </reaction>
</comment>
<dbReference type="Gene3D" id="3.40.1210.10">
    <property type="entry name" value="Survival protein SurE-like phosphatase/nucleotidase"/>
    <property type="match status" value="1"/>
</dbReference>
<evidence type="ECO:0000256" key="7">
    <source>
        <dbReference type="HAMAP-Rule" id="MF_00060"/>
    </source>
</evidence>
<evidence type="ECO:0000256" key="2">
    <source>
        <dbReference type="ARBA" id="ARBA00011062"/>
    </source>
</evidence>